<keyword evidence="5 6" id="KW-0472">Membrane</keyword>
<dbReference type="PANTHER" id="PTHR42920">
    <property type="entry name" value="OS03G0707200 PROTEIN-RELATED"/>
    <property type="match status" value="1"/>
</dbReference>
<name>A0A286ERN3_9NEIS</name>
<keyword evidence="4 6" id="KW-1133">Transmembrane helix</keyword>
<feature type="transmembrane region" description="Helical" evidence="6">
    <location>
        <begin position="237"/>
        <end position="257"/>
    </location>
</feature>
<reference evidence="8 9" key="1">
    <citation type="submission" date="2017-09" db="EMBL/GenBank/DDBJ databases">
        <authorList>
            <person name="Ehlers B."/>
            <person name="Leendertz F.H."/>
        </authorList>
    </citation>
    <scope>NUCLEOTIDE SEQUENCE [LARGE SCALE GENOMIC DNA]</scope>
    <source>
        <strain evidence="8 9">DSM 16848</strain>
    </source>
</reference>
<keyword evidence="9" id="KW-1185">Reference proteome</keyword>
<evidence type="ECO:0000256" key="6">
    <source>
        <dbReference type="SAM" id="Phobius"/>
    </source>
</evidence>
<dbReference type="EMBL" id="OCNF01000034">
    <property type="protein sequence ID" value="SOD73585.1"/>
    <property type="molecule type" value="Genomic_DNA"/>
</dbReference>
<dbReference type="OrthoDB" id="8370318at2"/>
<feature type="transmembrane region" description="Helical" evidence="6">
    <location>
        <begin position="207"/>
        <end position="225"/>
    </location>
</feature>
<dbReference type="RefSeq" id="WP_097115201.1">
    <property type="nucleotide sequence ID" value="NZ_CP083931.1"/>
</dbReference>
<dbReference type="InterPro" id="IPR000620">
    <property type="entry name" value="EamA_dom"/>
</dbReference>
<sequence>MAKYQGELALFWVTLLAAFGWFASKFAIAELPPAGFLAIRFGVAAALFLPFSHGAIRSLNRIQWRHALAVGGAFSANIFLWIQAITHSQHFGEGAFLMSLSLLIAPLLSWLLFGNRPIPMFWLSLALAILGVYALNAGKPLAQFSFSSGLFAASSLMGACFFVLNNQYAKNVPTLALATVQLACAGVVCGAYSLLFESWQSAVSVQTWLWVAVSILLITNFRYFLQTWGQKLCPIGNAAMIMILEPVWTVLLSVWLLNEILTWQKILGGSLILLALVVYRVPLKMRST</sequence>
<evidence type="ECO:0000256" key="3">
    <source>
        <dbReference type="ARBA" id="ARBA00022692"/>
    </source>
</evidence>
<feature type="transmembrane region" description="Helical" evidence="6">
    <location>
        <begin position="144"/>
        <end position="164"/>
    </location>
</feature>
<feature type="transmembrane region" description="Helical" evidence="6">
    <location>
        <begin position="34"/>
        <end position="52"/>
    </location>
</feature>
<feature type="domain" description="EamA" evidence="7">
    <location>
        <begin position="6"/>
        <end position="135"/>
    </location>
</feature>
<feature type="transmembrane region" description="Helical" evidence="6">
    <location>
        <begin position="263"/>
        <end position="281"/>
    </location>
</feature>
<dbReference type="SUPFAM" id="SSF103481">
    <property type="entry name" value="Multidrug resistance efflux transporter EmrE"/>
    <property type="match status" value="2"/>
</dbReference>
<feature type="transmembrane region" description="Helical" evidence="6">
    <location>
        <begin position="176"/>
        <end position="195"/>
    </location>
</feature>
<dbReference type="PANTHER" id="PTHR42920:SF5">
    <property type="entry name" value="EAMA DOMAIN-CONTAINING PROTEIN"/>
    <property type="match status" value="1"/>
</dbReference>
<keyword evidence="2" id="KW-1003">Cell membrane</keyword>
<gene>
    <name evidence="8" type="ORF">SAMN02746062_02264</name>
</gene>
<dbReference type="InterPro" id="IPR051258">
    <property type="entry name" value="Diverse_Substrate_Transporter"/>
</dbReference>
<evidence type="ECO:0000313" key="9">
    <source>
        <dbReference type="Proteomes" id="UP000219669"/>
    </source>
</evidence>
<evidence type="ECO:0000259" key="7">
    <source>
        <dbReference type="Pfam" id="PF00892"/>
    </source>
</evidence>
<evidence type="ECO:0000313" key="8">
    <source>
        <dbReference type="EMBL" id="SOD73585.1"/>
    </source>
</evidence>
<feature type="transmembrane region" description="Helical" evidence="6">
    <location>
        <begin position="120"/>
        <end position="138"/>
    </location>
</feature>
<keyword evidence="3 6" id="KW-0812">Transmembrane</keyword>
<accession>A0A286ERN3</accession>
<dbReference type="Proteomes" id="UP000219669">
    <property type="component" value="Unassembled WGS sequence"/>
</dbReference>
<proteinExistence type="predicted"/>
<evidence type="ECO:0000256" key="1">
    <source>
        <dbReference type="ARBA" id="ARBA00004651"/>
    </source>
</evidence>
<feature type="transmembrane region" description="Helical" evidence="6">
    <location>
        <begin position="94"/>
        <end position="113"/>
    </location>
</feature>
<organism evidence="8 9">
    <name type="scientific">Alysiella filiformis DSM 16848</name>
    <dbReference type="NCBI Taxonomy" id="1120981"/>
    <lineage>
        <taxon>Bacteria</taxon>
        <taxon>Pseudomonadati</taxon>
        <taxon>Pseudomonadota</taxon>
        <taxon>Betaproteobacteria</taxon>
        <taxon>Neisseriales</taxon>
        <taxon>Neisseriaceae</taxon>
        <taxon>Alysiella</taxon>
    </lineage>
</organism>
<dbReference type="Gene3D" id="1.10.3730.20">
    <property type="match status" value="1"/>
</dbReference>
<comment type="subcellular location">
    <subcellularLocation>
        <location evidence="1">Cell membrane</location>
        <topology evidence="1">Multi-pass membrane protein</topology>
    </subcellularLocation>
</comment>
<dbReference type="InterPro" id="IPR037185">
    <property type="entry name" value="EmrE-like"/>
</dbReference>
<evidence type="ECO:0000256" key="5">
    <source>
        <dbReference type="ARBA" id="ARBA00023136"/>
    </source>
</evidence>
<protein>
    <submittedName>
        <fullName evidence="8">Threonine/homoserine efflux transporter RhtA</fullName>
    </submittedName>
</protein>
<dbReference type="AlphaFoldDB" id="A0A286ERN3"/>
<dbReference type="Pfam" id="PF00892">
    <property type="entry name" value="EamA"/>
    <property type="match status" value="2"/>
</dbReference>
<evidence type="ECO:0000256" key="2">
    <source>
        <dbReference type="ARBA" id="ARBA00022475"/>
    </source>
</evidence>
<feature type="domain" description="EamA" evidence="7">
    <location>
        <begin position="150"/>
        <end position="278"/>
    </location>
</feature>
<evidence type="ECO:0000256" key="4">
    <source>
        <dbReference type="ARBA" id="ARBA00022989"/>
    </source>
</evidence>
<feature type="transmembrane region" description="Helical" evidence="6">
    <location>
        <begin position="64"/>
        <end position="82"/>
    </location>
</feature>
<dbReference type="GO" id="GO:0005886">
    <property type="term" value="C:plasma membrane"/>
    <property type="evidence" value="ECO:0007669"/>
    <property type="project" value="UniProtKB-SubCell"/>
</dbReference>